<dbReference type="PATRIC" id="fig|1160705.3.peg.470"/>
<comment type="caution">
    <text evidence="2">The sequence shown here is derived from an EMBL/GenBank/DDBJ whole genome shotgun (WGS) entry which is preliminary data.</text>
</comment>
<proteinExistence type="predicted"/>
<accession>L8PRE2</accession>
<dbReference type="AlphaFoldDB" id="L8PRE2"/>
<protein>
    <submittedName>
        <fullName evidence="2">Uncharacterized protein</fullName>
    </submittedName>
</protein>
<feature type="region of interest" description="Disordered" evidence="1">
    <location>
        <begin position="53"/>
        <end position="76"/>
    </location>
</feature>
<evidence type="ECO:0000256" key="1">
    <source>
        <dbReference type="SAM" id="MobiDB-lite"/>
    </source>
</evidence>
<dbReference type="Proteomes" id="UP000011205">
    <property type="component" value="Unassembled WGS sequence"/>
</dbReference>
<evidence type="ECO:0000313" key="3">
    <source>
        <dbReference type="Proteomes" id="UP000011205"/>
    </source>
</evidence>
<sequence>MGGVTGCGARLRGRVGGGAASGSGAGRCWARAGWGPGQVGSGGWTGVAGSACAQARRRRVRPGAADRWGERALRGG</sequence>
<reference evidence="2 3" key="1">
    <citation type="journal article" date="2013" name="Genome Announc.">
        <title>Draft Genome Sequence of Streptomyces viridochromogenes Strain Tu57, Producer of Avilamycin.</title>
        <authorList>
            <person name="Gruning B.A."/>
            <person name="Erxleben A."/>
            <person name="Hahnlein A."/>
            <person name="Gunther S."/>
        </authorList>
    </citation>
    <scope>NUCLEOTIDE SEQUENCE [LARGE SCALE GENOMIC DNA]</scope>
    <source>
        <strain evidence="2 3">Tue57</strain>
    </source>
</reference>
<evidence type="ECO:0000313" key="2">
    <source>
        <dbReference type="EMBL" id="ELS58578.1"/>
    </source>
</evidence>
<gene>
    <name evidence="2" type="ORF">STVIR_0474</name>
</gene>
<organism evidence="2 3">
    <name type="scientific">Streptomyces viridochromogenes Tue57</name>
    <dbReference type="NCBI Taxonomy" id="1160705"/>
    <lineage>
        <taxon>Bacteria</taxon>
        <taxon>Bacillati</taxon>
        <taxon>Actinomycetota</taxon>
        <taxon>Actinomycetes</taxon>
        <taxon>Kitasatosporales</taxon>
        <taxon>Streptomycetaceae</taxon>
        <taxon>Streptomyces</taxon>
    </lineage>
</organism>
<feature type="compositionally biased region" description="Basic and acidic residues" evidence="1">
    <location>
        <begin position="67"/>
        <end position="76"/>
    </location>
</feature>
<dbReference type="EMBL" id="AMLP01000018">
    <property type="protein sequence ID" value="ELS58578.1"/>
    <property type="molecule type" value="Genomic_DNA"/>
</dbReference>
<name>L8PRE2_STRVR</name>